<dbReference type="InterPro" id="IPR018202">
    <property type="entry name" value="Ser_caboxypep_ser_AS"/>
</dbReference>
<dbReference type="PANTHER" id="PTHR11802">
    <property type="entry name" value="SERINE PROTEASE FAMILY S10 SERINE CARBOXYPEPTIDASE"/>
    <property type="match status" value="1"/>
</dbReference>
<reference evidence="17" key="1">
    <citation type="journal article" date="2017" name="bioRxiv">
        <title>Conservation of a gene cluster reveals novel cercosporin biosynthetic mechanisms and extends production to the genus Colletotrichum.</title>
        <authorList>
            <person name="de Jonge R."/>
            <person name="Ebert M.K."/>
            <person name="Huitt-Roehl C.R."/>
            <person name="Pal P."/>
            <person name="Suttle J.C."/>
            <person name="Spanner R.E."/>
            <person name="Neubauer J.D."/>
            <person name="Jurick W.M.II."/>
            <person name="Stott K.A."/>
            <person name="Secor G.A."/>
            <person name="Thomma B.P.H.J."/>
            <person name="Van de Peer Y."/>
            <person name="Townsend C.A."/>
            <person name="Bolton M.D."/>
        </authorList>
    </citation>
    <scope>NUCLEOTIDE SEQUENCE [LARGE SCALE GENOMIC DNA]</scope>
    <source>
        <strain evidence="17">CBS538.71</strain>
    </source>
</reference>
<keyword evidence="8 14" id="KW-0732">Signal</keyword>
<organism evidence="16 17">
    <name type="scientific">Cercospora berteroae</name>
    <dbReference type="NCBI Taxonomy" id="357750"/>
    <lineage>
        <taxon>Eukaryota</taxon>
        <taxon>Fungi</taxon>
        <taxon>Dikarya</taxon>
        <taxon>Ascomycota</taxon>
        <taxon>Pezizomycotina</taxon>
        <taxon>Dothideomycetes</taxon>
        <taxon>Dothideomycetidae</taxon>
        <taxon>Mycosphaerellales</taxon>
        <taxon>Mycosphaerellaceae</taxon>
        <taxon>Cercospora</taxon>
    </lineage>
</organism>
<evidence type="ECO:0000256" key="7">
    <source>
        <dbReference type="ARBA" id="ARBA00022670"/>
    </source>
</evidence>
<keyword evidence="7 14" id="KW-0645">Protease</keyword>
<dbReference type="GO" id="GO:0000324">
    <property type="term" value="C:fungal-type vacuole"/>
    <property type="evidence" value="ECO:0007669"/>
    <property type="project" value="TreeGrafter"/>
</dbReference>
<comment type="function">
    <text evidence="13">Extracellular serine carboxypeptidase that contributes to pathogenicity.</text>
</comment>
<dbReference type="STRING" id="357750.A0A2S6C2F1"/>
<sequence length="645" mass="71746">MLRLAGVASLATFCLAQFPAEPTDATVVNSRFRNVSISYKETTICETTPGVKGYAGHVHLPPDTLQDLDFNQSYPINSFFWYFESRKDPVNAPLVIWINGGPGSSSMLGLLAENGPCTVNSDSNSTTLNPWSWNNEANVLYLDQPVGVGFSFDTRRNITQDIVSGNATFLNATDPIPQQNSTFLVGTWSSLDNTTTSFGSTAAAGAAWHFLQTWTQEFPHYKPKNKGISLAAESYGGRYGPEFFSFFERQNERIRNGSFESVGADQILELDTLILISGCVDPIMYYSFPELVWNNTYGLQLVNETVRDQMLDDLYKKDGCIEKYWKCGNASLLYDPEGRGMNATVNQICGEAGHFCDKALQRPYLDTGRNVYDITASHLEANGPQFFTGYLSQPHVQQALGVPLNWTRHSSAVRSAFGTIGDFRPGHLNKLAYLLDRGINVHLSHGDRDYVCNWLAGESFSLNIPSTFNSSFHSSGYTPIQTNKSHIGGQVRQTGNFSFSLVYDAGHMIPAYQPETAYQIFLRAIQHRDIATGEERITDEYVTTGRQSLRDLRREVPRHEKQVCYTLNAHNTCTKEQLDGLGNGTVVVKDWILVDKNSTELYPEIFGDGGGGDEEEEEETSSGEMHQGHVKGLYGGNGRLFSAYW</sequence>
<dbReference type="SUPFAM" id="SSF53474">
    <property type="entry name" value="alpha/beta-Hydrolases"/>
    <property type="match status" value="1"/>
</dbReference>
<name>A0A2S6C2F1_9PEZI</name>
<evidence type="ECO:0000256" key="1">
    <source>
        <dbReference type="ARBA" id="ARBA00001003"/>
    </source>
</evidence>
<evidence type="ECO:0000313" key="17">
    <source>
        <dbReference type="Proteomes" id="UP000237631"/>
    </source>
</evidence>
<evidence type="ECO:0000256" key="9">
    <source>
        <dbReference type="ARBA" id="ARBA00022801"/>
    </source>
</evidence>
<proteinExistence type="inferred from homology"/>
<evidence type="ECO:0000256" key="14">
    <source>
        <dbReference type="RuleBase" id="RU361156"/>
    </source>
</evidence>
<dbReference type="OrthoDB" id="443318at2759"/>
<dbReference type="PROSITE" id="PS00131">
    <property type="entry name" value="CARBOXYPEPT_SER_SER"/>
    <property type="match status" value="1"/>
</dbReference>
<keyword evidence="10" id="KW-0843">Virulence</keyword>
<feature type="chain" id="PRO_5015376392" description="Carboxypeptidase" evidence="14">
    <location>
        <begin position="17"/>
        <end position="645"/>
    </location>
</feature>
<dbReference type="InterPro" id="IPR001563">
    <property type="entry name" value="Peptidase_S10"/>
</dbReference>
<keyword evidence="12" id="KW-0449">Lipoprotein</keyword>
<evidence type="ECO:0000256" key="12">
    <source>
        <dbReference type="ARBA" id="ARBA00023288"/>
    </source>
</evidence>
<evidence type="ECO:0000256" key="11">
    <source>
        <dbReference type="ARBA" id="ARBA00023180"/>
    </source>
</evidence>
<dbReference type="GO" id="GO:0004185">
    <property type="term" value="F:serine-type carboxypeptidase activity"/>
    <property type="evidence" value="ECO:0007669"/>
    <property type="project" value="UniProtKB-UniRule"/>
</dbReference>
<dbReference type="InterPro" id="IPR029058">
    <property type="entry name" value="AB_hydrolase_fold"/>
</dbReference>
<evidence type="ECO:0000256" key="5">
    <source>
        <dbReference type="ARBA" id="ARBA00022622"/>
    </source>
</evidence>
<keyword evidence="4" id="KW-1003">Cell membrane</keyword>
<dbReference type="GO" id="GO:0098552">
    <property type="term" value="C:side of membrane"/>
    <property type="evidence" value="ECO:0007669"/>
    <property type="project" value="UniProtKB-KW"/>
</dbReference>
<keyword evidence="6 14" id="KW-0121">Carboxypeptidase</keyword>
<dbReference type="AlphaFoldDB" id="A0A2S6C2F1"/>
<evidence type="ECO:0000256" key="3">
    <source>
        <dbReference type="ARBA" id="ARBA00009431"/>
    </source>
</evidence>
<dbReference type="PROSITE" id="PS00560">
    <property type="entry name" value="CARBOXYPEPT_SER_HIS"/>
    <property type="match status" value="1"/>
</dbReference>
<evidence type="ECO:0000256" key="2">
    <source>
        <dbReference type="ARBA" id="ARBA00004609"/>
    </source>
</evidence>
<dbReference type="EC" id="3.4.16.-" evidence="14"/>
<dbReference type="PRINTS" id="PR00724">
    <property type="entry name" value="CRBOXYPTASEC"/>
</dbReference>
<gene>
    <name evidence="16" type="ORF">CBER1_04600</name>
</gene>
<evidence type="ECO:0000256" key="8">
    <source>
        <dbReference type="ARBA" id="ARBA00022729"/>
    </source>
</evidence>
<evidence type="ECO:0000256" key="10">
    <source>
        <dbReference type="ARBA" id="ARBA00023026"/>
    </source>
</evidence>
<keyword evidence="5" id="KW-0336">GPI-anchor</keyword>
<dbReference type="Proteomes" id="UP000237631">
    <property type="component" value="Unassembled WGS sequence"/>
</dbReference>
<keyword evidence="5" id="KW-0472">Membrane</keyword>
<dbReference type="GO" id="GO:0005886">
    <property type="term" value="C:plasma membrane"/>
    <property type="evidence" value="ECO:0007669"/>
    <property type="project" value="UniProtKB-SubCell"/>
</dbReference>
<dbReference type="Pfam" id="PF00450">
    <property type="entry name" value="Peptidase_S10"/>
    <property type="match status" value="1"/>
</dbReference>
<feature type="region of interest" description="Disordered" evidence="15">
    <location>
        <begin position="604"/>
        <end position="629"/>
    </location>
</feature>
<keyword evidence="17" id="KW-1185">Reference proteome</keyword>
<comment type="similarity">
    <text evidence="3 14">Belongs to the peptidase S10 family.</text>
</comment>
<feature type="compositionally biased region" description="Acidic residues" evidence="15">
    <location>
        <begin position="611"/>
        <end position="621"/>
    </location>
</feature>
<comment type="catalytic activity">
    <reaction evidence="1">
        <text>Preferential release of a C-terminal arginine or lysine residue.</text>
        <dbReference type="EC" id="3.4.16.6"/>
    </reaction>
</comment>
<feature type="signal peptide" evidence="14">
    <location>
        <begin position="1"/>
        <end position="16"/>
    </location>
</feature>
<protein>
    <recommendedName>
        <fullName evidence="14">Carboxypeptidase</fullName>
        <ecNumber evidence="14">3.4.16.-</ecNumber>
    </recommendedName>
</protein>
<comment type="caution">
    <text evidence="16">The sequence shown here is derived from an EMBL/GenBank/DDBJ whole genome shotgun (WGS) entry which is preliminary data.</text>
</comment>
<dbReference type="Gene3D" id="3.40.50.1820">
    <property type="entry name" value="alpha/beta hydrolase"/>
    <property type="match status" value="1"/>
</dbReference>
<comment type="subcellular location">
    <subcellularLocation>
        <location evidence="2">Cell membrane</location>
        <topology evidence="2">Lipid-anchor</topology>
        <topology evidence="2">GPI-anchor</topology>
    </subcellularLocation>
</comment>
<keyword evidence="9 14" id="KW-0378">Hydrolase</keyword>
<evidence type="ECO:0000256" key="4">
    <source>
        <dbReference type="ARBA" id="ARBA00022475"/>
    </source>
</evidence>
<dbReference type="GO" id="GO:0006508">
    <property type="term" value="P:proteolysis"/>
    <property type="evidence" value="ECO:0007669"/>
    <property type="project" value="UniProtKB-KW"/>
</dbReference>
<evidence type="ECO:0000256" key="15">
    <source>
        <dbReference type="SAM" id="MobiDB-lite"/>
    </source>
</evidence>
<keyword evidence="11" id="KW-0325">Glycoprotein</keyword>
<accession>A0A2S6C2F1</accession>
<dbReference type="PANTHER" id="PTHR11802:SF189">
    <property type="entry name" value="CARBOXYPEPTIDASE"/>
    <property type="match status" value="1"/>
</dbReference>
<dbReference type="InterPro" id="IPR033124">
    <property type="entry name" value="Ser_caboxypep_his_AS"/>
</dbReference>
<evidence type="ECO:0000256" key="6">
    <source>
        <dbReference type="ARBA" id="ARBA00022645"/>
    </source>
</evidence>
<dbReference type="EMBL" id="PNEN01000574">
    <property type="protein sequence ID" value="PPJ53893.1"/>
    <property type="molecule type" value="Genomic_DNA"/>
</dbReference>
<evidence type="ECO:0000313" key="16">
    <source>
        <dbReference type="EMBL" id="PPJ53893.1"/>
    </source>
</evidence>
<evidence type="ECO:0000256" key="13">
    <source>
        <dbReference type="ARBA" id="ARBA00037356"/>
    </source>
</evidence>